<dbReference type="AlphaFoldDB" id="A0A4Z0L156"/>
<dbReference type="InterPro" id="IPR025949">
    <property type="entry name" value="PapC-like_C"/>
</dbReference>
<dbReference type="GO" id="GO:0009279">
    <property type="term" value="C:cell outer membrane"/>
    <property type="evidence" value="ECO:0007669"/>
    <property type="project" value="TreeGrafter"/>
</dbReference>
<organism evidence="2 3">
    <name type="scientific">Salmonella enterica subsp. enterica serovar Poona</name>
    <dbReference type="NCBI Taxonomy" id="436295"/>
    <lineage>
        <taxon>Bacteria</taxon>
        <taxon>Pseudomonadati</taxon>
        <taxon>Pseudomonadota</taxon>
        <taxon>Gammaproteobacteria</taxon>
        <taxon>Enterobacterales</taxon>
        <taxon>Enterobacteriaceae</taxon>
        <taxon>Salmonella</taxon>
    </lineage>
</organism>
<evidence type="ECO:0000259" key="1">
    <source>
        <dbReference type="Pfam" id="PF13953"/>
    </source>
</evidence>
<dbReference type="EMBL" id="PYKI01002405">
    <property type="protein sequence ID" value="TGD51860.1"/>
    <property type="molecule type" value="Genomic_DNA"/>
</dbReference>
<evidence type="ECO:0000313" key="3">
    <source>
        <dbReference type="Proteomes" id="UP000298196"/>
    </source>
</evidence>
<gene>
    <name evidence="2" type="ORF">C9F07_23770</name>
</gene>
<comment type="caution">
    <text evidence="2">The sequence shown here is derived from an EMBL/GenBank/DDBJ whole genome shotgun (WGS) entry which is preliminary data.</text>
</comment>
<feature type="domain" description="PapC-like C-terminal" evidence="1">
    <location>
        <begin position="342"/>
        <end position="408"/>
    </location>
</feature>
<dbReference type="GO" id="GO:0009297">
    <property type="term" value="P:pilus assembly"/>
    <property type="evidence" value="ECO:0007669"/>
    <property type="project" value="InterPro"/>
</dbReference>
<dbReference type="Pfam" id="PF00577">
    <property type="entry name" value="Usher"/>
    <property type="match status" value="1"/>
</dbReference>
<dbReference type="InterPro" id="IPR043142">
    <property type="entry name" value="PapC-like_C_sf"/>
</dbReference>
<name>A0A4Z0L156_SALET</name>
<reference evidence="2 3" key="1">
    <citation type="submission" date="2018-03" db="EMBL/GenBank/DDBJ databases">
        <title>Non-Typhoidal Salmonella genome sequencing and assembly.</title>
        <authorList>
            <person name="Matchawe C."/>
        </authorList>
    </citation>
    <scope>NUCLEOTIDE SEQUENCE [LARGE SCALE GENOMIC DNA]</scope>
    <source>
        <strain evidence="2 3">22sa</strain>
    </source>
</reference>
<sequence>SLDVTNSWSKIKAGDVVSDTLTGQSWRIRYSKDIQSTGTNFTVAGYRYSTKDYYALEDVLDTYSDNSHYDHVRNRTDLSLSQDIIYGSISLTLYNEDYWNDTHTTSLGIGYNNTWHNVSYGINYSYTLNADNSQDEDDDTEDSNDQQISINISIPLEAFMPSTYVTYNMNSAKDGDTTHTVGLNGTALAQKNLSWSVQEGYSSQEKATSGNVSATYNGTYADINGGYSYDNHMRRLNYGVQGGVLLHRNGLTLSQPMDDTIILVKAPGAAGVPVNNETGVDTDFRGYAVVPYASPYHRNEVSLDTTGIRKNIELIETSKTLVPTRGAVVRAEYKTNIGYKALMVLTRINNLPVPFGATVSSLTKPDNHSSFVGDAGQAWLTGLEKQGRLLVKWGPTAADRCQVSYRIPSSPSASGVEILHEQCQ</sequence>
<protein>
    <submittedName>
        <fullName evidence="2">Fimbrial assembly protein</fullName>
    </submittedName>
</protein>
<proteinExistence type="predicted"/>
<dbReference type="Gene3D" id="2.60.40.2610">
    <property type="entry name" value="Outer membrane usher protein FimD, plug domain"/>
    <property type="match status" value="1"/>
</dbReference>
<dbReference type="InterPro" id="IPR000015">
    <property type="entry name" value="Fimb_usher"/>
</dbReference>
<dbReference type="FunFam" id="2.60.40.2610:FF:000001">
    <property type="entry name" value="Outer membrane fimbrial usher protein"/>
    <property type="match status" value="1"/>
</dbReference>
<dbReference type="Gene3D" id="2.60.40.2070">
    <property type="match status" value="1"/>
</dbReference>
<dbReference type="GO" id="GO:0015473">
    <property type="term" value="F:fimbrial usher porin activity"/>
    <property type="evidence" value="ECO:0007669"/>
    <property type="project" value="InterPro"/>
</dbReference>
<dbReference type="Pfam" id="PF13953">
    <property type="entry name" value="PapC_C"/>
    <property type="match status" value="1"/>
</dbReference>
<accession>A0A4Z0L156</accession>
<dbReference type="PANTHER" id="PTHR30451">
    <property type="entry name" value="OUTER MEMBRANE USHER PROTEIN"/>
    <property type="match status" value="1"/>
</dbReference>
<feature type="non-terminal residue" evidence="2">
    <location>
        <position position="1"/>
    </location>
</feature>
<dbReference type="InterPro" id="IPR042186">
    <property type="entry name" value="FimD_plug_dom"/>
</dbReference>
<evidence type="ECO:0000313" key="2">
    <source>
        <dbReference type="EMBL" id="TGD51860.1"/>
    </source>
</evidence>
<keyword evidence="3" id="KW-1185">Reference proteome</keyword>
<dbReference type="PANTHER" id="PTHR30451:SF21">
    <property type="entry name" value="FIMBRIAL USHER DOMAIN-CONTAINING PROTEIN YDET-RELATED"/>
    <property type="match status" value="1"/>
</dbReference>
<dbReference type="Proteomes" id="UP000298196">
    <property type="component" value="Unassembled WGS sequence"/>
</dbReference>